<dbReference type="BioCyc" id="MHAE859194:G1GR7-546-MONOMER"/>
<name>F6FHX9_MYCHI</name>
<feature type="signal peptide" evidence="1">
    <location>
        <begin position="1"/>
        <end position="23"/>
    </location>
</feature>
<reference evidence="2 3" key="1">
    <citation type="journal article" date="2011" name="J. Bacteriol.">
        <title>Complete genome sequences of two hemotropic Mycoplasmas, Mycoplasma haemofelis strain Ohio2 and Mycoplasma suis strain Illinois.</title>
        <authorList>
            <person name="Messick J.B."/>
            <person name="Santos A.P."/>
            <person name="Guimaraes A.M."/>
        </authorList>
    </citation>
    <scope>NUCLEOTIDE SEQUENCE [LARGE SCALE GENOMIC DNA]</scope>
    <source>
        <strain evidence="2 3">Ohio2</strain>
    </source>
</reference>
<gene>
    <name evidence="2" type="ordered locus">MHF_0555</name>
</gene>
<dbReference type="Proteomes" id="UP000007952">
    <property type="component" value="Chromosome"/>
</dbReference>
<reference key="2">
    <citation type="submission" date="2011-05" db="EMBL/GenBank/DDBJ databases">
        <title>The Genome of Mycoplasma haemofelis Strain Ohio2, a pathogenic hemoplasma of the cat.</title>
        <authorList>
            <person name="Santos A.P."/>
            <person name="Guimaraes A.M.S."/>
            <person name="SanMiguel P.J."/>
            <person name="Martin S.W."/>
            <person name="Messick J.B."/>
        </authorList>
    </citation>
    <scope>NUCLEOTIDE SEQUENCE</scope>
    <source>
        <strain>Ohio2</strain>
    </source>
</reference>
<dbReference type="HOGENOM" id="CLU_083871_0_0_14"/>
<proteinExistence type="predicted"/>
<dbReference type="KEGG" id="mhf:MHF_0555"/>
<accession>F6FHX9</accession>
<evidence type="ECO:0000313" key="2">
    <source>
        <dbReference type="EMBL" id="AEG72827.1"/>
    </source>
</evidence>
<keyword evidence="1" id="KW-0732">Signal</keyword>
<evidence type="ECO:0000313" key="3">
    <source>
        <dbReference type="Proteomes" id="UP000007952"/>
    </source>
</evidence>
<protein>
    <recommendedName>
        <fullName evidence="4">Lipoprotein</fullName>
    </recommendedName>
</protein>
<dbReference type="EMBL" id="CP002808">
    <property type="protein sequence ID" value="AEG72827.1"/>
    <property type="molecule type" value="Genomic_DNA"/>
</dbReference>
<feature type="chain" id="PRO_5003339751" description="Lipoprotein" evidence="1">
    <location>
        <begin position="24"/>
        <end position="288"/>
    </location>
</feature>
<evidence type="ECO:0008006" key="4">
    <source>
        <dbReference type="Google" id="ProtNLM"/>
    </source>
</evidence>
<dbReference type="AlphaFoldDB" id="F6FHX9"/>
<sequence length="288" mass="31256">MGTLATKAIAGLGAAGVTGTAAAGVWYINQPKDVKSKLVSEGLTLVGDSSRAWRAVFLTHKDDKDFVQFTGIESNQASNSEGSKVSSACAKALKVESSSKEYDSSLEKARKYCTVPEFKTVEAKVLFSDKEISSEDRDWKNLFTIHKEDAYFIDKVKKASSDNNITSSSQAESVKSKVQKFCDDLKVKTPNSENLSDYEKYCLQTAPNARSFYEGKGRRFVGSGEWGGKFDAIKASDSALFTAIQDGATLNNNSPAETGGSKLQAGCDKEVVKEMHAVDPKAKDRCFN</sequence>
<dbReference type="STRING" id="859194.MHF_0555"/>
<organism evidence="2 3">
    <name type="scientific">Mycoplasma haemofelis (strain Ohio2)</name>
    <dbReference type="NCBI Taxonomy" id="859194"/>
    <lineage>
        <taxon>Bacteria</taxon>
        <taxon>Bacillati</taxon>
        <taxon>Mycoplasmatota</taxon>
        <taxon>Mollicutes</taxon>
        <taxon>Mycoplasmataceae</taxon>
        <taxon>Mycoplasma</taxon>
    </lineage>
</organism>
<evidence type="ECO:0000256" key="1">
    <source>
        <dbReference type="SAM" id="SignalP"/>
    </source>
</evidence>